<evidence type="ECO:0000313" key="3">
    <source>
        <dbReference type="Proteomes" id="UP001369815"/>
    </source>
</evidence>
<name>A0AAX6MNX8_9PEZI</name>
<dbReference type="AlphaFoldDB" id="A0AAX6MNX8"/>
<organism evidence="2 3">
    <name type="scientific">Daldinia eschscholtzii</name>
    <dbReference type="NCBI Taxonomy" id="292717"/>
    <lineage>
        <taxon>Eukaryota</taxon>
        <taxon>Fungi</taxon>
        <taxon>Dikarya</taxon>
        <taxon>Ascomycota</taxon>
        <taxon>Pezizomycotina</taxon>
        <taxon>Sordariomycetes</taxon>
        <taxon>Xylariomycetidae</taxon>
        <taxon>Xylariales</taxon>
        <taxon>Hypoxylaceae</taxon>
        <taxon>Daldinia</taxon>
    </lineage>
</organism>
<sequence>MEGSIALTRVRANTNREEEPMKGQRTRPSFRSVRSKKDKADQIAEAVADIRQWRRDHVKFPSSSGDIKKKVEERLDLFHNRIQASNARREMRASTSSSEKEIPGSPRIKVHTGDWRPKLSEKGKEVVRSLTWPVVKDGLKPRQKDPLHQWMVEHSGGTIRST</sequence>
<accession>A0AAX6MNX8</accession>
<feature type="compositionally biased region" description="Basic and acidic residues" evidence="1">
    <location>
        <begin position="87"/>
        <end position="102"/>
    </location>
</feature>
<keyword evidence="3" id="KW-1185">Reference proteome</keyword>
<feature type="region of interest" description="Disordered" evidence="1">
    <location>
        <begin position="83"/>
        <end position="115"/>
    </location>
</feature>
<dbReference type="EMBL" id="JBANMG010000004">
    <property type="protein sequence ID" value="KAK6954153.1"/>
    <property type="molecule type" value="Genomic_DNA"/>
</dbReference>
<dbReference type="Proteomes" id="UP001369815">
    <property type="component" value="Unassembled WGS sequence"/>
</dbReference>
<reference evidence="2 3" key="1">
    <citation type="journal article" date="2024" name="Front Chem Biol">
        <title>Unveiling the potential of Daldinia eschscholtzii MFLUCC 19-0629 through bioactivity and bioinformatics studies for enhanced sustainable agriculture production.</title>
        <authorList>
            <person name="Brooks S."/>
            <person name="Weaver J.A."/>
            <person name="Klomchit A."/>
            <person name="Alharthi S.A."/>
            <person name="Onlamun T."/>
            <person name="Nurani R."/>
            <person name="Vong T.K."/>
            <person name="Alberti F."/>
            <person name="Greco C."/>
        </authorList>
    </citation>
    <scope>NUCLEOTIDE SEQUENCE [LARGE SCALE GENOMIC DNA]</scope>
    <source>
        <strain evidence="2">MFLUCC 19-0629</strain>
    </source>
</reference>
<comment type="caution">
    <text evidence="2">The sequence shown here is derived from an EMBL/GenBank/DDBJ whole genome shotgun (WGS) entry which is preliminary data.</text>
</comment>
<gene>
    <name evidence="2" type="ORF">Daesc_004115</name>
</gene>
<feature type="region of interest" description="Disordered" evidence="1">
    <location>
        <begin position="1"/>
        <end position="41"/>
    </location>
</feature>
<evidence type="ECO:0000256" key="1">
    <source>
        <dbReference type="SAM" id="MobiDB-lite"/>
    </source>
</evidence>
<protein>
    <submittedName>
        <fullName evidence="2">Uncharacterized protein</fullName>
    </submittedName>
</protein>
<proteinExistence type="predicted"/>
<evidence type="ECO:0000313" key="2">
    <source>
        <dbReference type="EMBL" id="KAK6954153.1"/>
    </source>
</evidence>